<evidence type="ECO:0000313" key="9">
    <source>
        <dbReference type="Proteomes" id="UP000231292"/>
    </source>
</evidence>
<dbReference type="InterPro" id="IPR023584">
    <property type="entry name" value="Ribosome_recyc_fac_dom"/>
</dbReference>
<dbReference type="InterPro" id="IPR002661">
    <property type="entry name" value="Ribosome_recyc_fac"/>
</dbReference>
<evidence type="ECO:0000256" key="5">
    <source>
        <dbReference type="ARBA" id="ARBA00025050"/>
    </source>
</evidence>
<name>A0A2G9YK50_9BACT</name>
<proteinExistence type="inferred from homology"/>
<dbReference type="NCBIfam" id="TIGR00496">
    <property type="entry name" value="frr"/>
    <property type="match status" value="1"/>
</dbReference>
<organism evidence="8 9">
    <name type="scientific">Candidatus Sherwoodlollariibacterium unditelluris</name>
    <dbReference type="NCBI Taxonomy" id="1974757"/>
    <lineage>
        <taxon>Bacteria</taxon>
        <taxon>Pseudomonadati</taxon>
        <taxon>Candidatus Omnitrophota</taxon>
        <taxon>Candidatus Sherwoodlollariibacterium</taxon>
    </lineage>
</organism>
<evidence type="ECO:0000256" key="4">
    <source>
        <dbReference type="ARBA" id="ARBA00022917"/>
    </source>
</evidence>
<accession>A0A2G9YK50</accession>
<gene>
    <name evidence="6" type="primary">frr</name>
    <name evidence="8" type="ORF">COX41_01965</name>
</gene>
<dbReference type="PANTHER" id="PTHR20982:SF3">
    <property type="entry name" value="MITOCHONDRIAL RIBOSOME RECYCLING FACTOR PSEUDO 1"/>
    <property type="match status" value="1"/>
</dbReference>
<dbReference type="EMBL" id="PCRK01000037">
    <property type="protein sequence ID" value="PIP19617.1"/>
    <property type="molecule type" value="Genomic_DNA"/>
</dbReference>
<dbReference type="FunFam" id="1.10.132.20:FF:000001">
    <property type="entry name" value="Ribosome-recycling factor"/>
    <property type="match status" value="1"/>
</dbReference>
<dbReference type="HAMAP" id="MF_00040">
    <property type="entry name" value="RRF"/>
    <property type="match status" value="1"/>
</dbReference>
<dbReference type="AlphaFoldDB" id="A0A2G9YK50"/>
<feature type="domain" description="Ribosome recycling factor" evidence="7">
    <location>
        <begin position="23"/>
        <end position="184"/>
    </location>
</feature>
<dbReference type="Gene3D" id="1.10.132.20">
    <property type="entry name" value="Ribosome-recycling factor"/>
    <property type="match status" value="1"/>
</dbReference>
<dbReference type="FunFam" id="3.30.1360.40:FF:000001">
    <property type="entry name" value="Ribosome-recycling factor"/>
    <property type="match status" value="1"/>
</dbReference>
<protein>
    <recommendedName>
        <fullName evidence="6">Ribosome-recycling factor</fullName>
        <shortName evidence="6">RRF</shortName>
    </recommendedName>
    <alternativeName>
        <fullName evidence="6">Ribosome-releasing factor</fullName>
    </alternativeName>
</protein>
<dbReference type="Pfam" id="PF01765">
    <property type="entry name" value="RRF"/>
    <property type="match status" value="1"/>
</dbReference>
<sequence>MTIKEILHNTEEKMKKAFESVIREFTEIRTGRASPTLVEGLHIDYYGTPTLLKQLASISVPDAHLLVIQPWDVSAIPEIEKAIMKSNLGITPSNDGKVIRLSVPQLSKERREELAKVIHKMSEEGRIALRTIRRDAKEQMEKLGKDKLISEDDKFRGIDELQKQVDKYIARADELLKNKEKEILEGL</sequence>
<keyword evidence="4 6" id="KW-0648">Protein biosynthesis</keyword>
<dbReference type="CDD" id="cd00520">
    <property type="entry name" value="RRF"/>
    <property type="match status" value="1"/>
</dbReference>
<dbReference type="Gene3D" id="3.30.1360.40">
    <property type="match status" value="1"/>
</dbReference>
<evidence type="ECO:0000256" key="2">
    <source>
        <dbReference type="ARBA" id="ARBA00005912"/>
    </source>
</evidence>
<comment type="similarity">
    <text evidence="2 6">Belongs to the RRF family.</text>
</comment>
<evidence type="ECO:0000259" key="7">
    <source>
        <dbReference type="Pfam" id="PF01765"/>
    </source>
</evidence>
<evidence type="ECO:0000313" key="8">
    <source>
        <dbReference type="EMBL" id="PIP19617.1"/>
    </source>
</evidence>
<keyword evidence="3 6" id="KW-0963">Cytoplasm</keyword>
<dbReference type="SUPFAM" id="SSF55194">
    <property type="entry name" value="Ribosome recycling factor, RRF"/>
    <property type="match status" value="1"/>
</dbReference>
<dbReference type="PANTHER" id="PTHR20982">
    <property type="entry name" value="RIBOSOME RECYCLING FACTOR"/>
    <property type="match status" value="1"/>
</dbReference>
<evidence type="ECO:0000256" key="1">
    <source>
        <dbReference type="ARBA" id="ARBA00004496"/>
    </source>
</evidence>
<comment type="caution">
    <text evidence="8">The sequence shown here is derived from an EMBL/GenBank/DDBJ whole genome shotgun (WGS) entry which is preliminary data.</text>
</comment>
<comment type="function">
    <text evidence="5 6">Responsible for the release of ribosomes from messenger RNA at the termination of protein biosynthesis. May increase the efficiency of translation by recycling ribosomes from one round of translation to another.</text>
</comment>
<comment type="subcellular location">
    <subcellularLocation>
        <location evidence="1 6">Cytoplasm</location>
    </subcellularLocation>
</comment>
<evidence type="ECO:0000256" key="6">
    <source>
        <dbReference type="HAMAP-Rule" id="MF_00040"/>
    </source>
</evidence>
<evidence type="ECO:0000256" key="3">
    <source>
        <dbReference type="ARBA" id="ARBA00022490"/>
    </source>
</evidence>
<dbReference type="GO" id="GO:0043023">
    <property type="term" value="F:ribosomal large subunit binding"/>
    <property type="evidence" value="ECO:0007669"/>
    <property type="project" value="TreeGrafter"/>
</dbReference>
<dbReference type="InterPro" id="IPR036191">
    <property type="entry name" value="RRF_sf"/>
</dbReference>
<dbReference type="Proteomes" id="UP000231292">
    <property type="component" value="Unassembled WGS sequence"/>
</dbReference>
<dbReference type="GO" id="GO:0006415">
    <property type="term" value="P:translational termination"/>
    <property type="evidence" value="ECO:0007669"/>
    <property type="project" value="UniProtKB-UniRule"/>
</dbReference>
<reference evidence="8 9" key="1">
    <citation type="submission" date="2017-09" db="EMBL/GenBank/DDBJ databases">
        <title>Depth-based differentiation of microbial function through sediment-hosted aquifers and enrichment of novel symbionts in the deep terrestrial subsurface.</title>
        <authorList>
            <person name="Probst A.J."/>
            <person name="Ladd B."/>
            <person name="Jarett J.K."/>
            <person name="Geller-Mcgrath D.E."/>
            <person name="Sieber C.M."/>
            <person name="Emerson J.B."/>
            <person name="Anantharaman K."/>
            <person name="Thomas B.C."/>
            <person name="Malmstrom R."/>
            <person name="Stieglmeier M."/>
            <person name="Klingl A."/>
            <person name="Woyke T."/>
            <person name="Ryan C.M."/>
            <person name="Banfield J.F."/>
        </authorList>
    </citation>
    <scope>NUCLEOTIDE SEQUENCE [LARGE SCALE GENOMIC DNA]</scope>
    <source>
        <strain evidence="8">CG23_combo_of_CG06-09_8_20_14_all_41_10</strain>
    </source>
</reference>
<dbReference type="GO" id="GO:0005737">
    <property type="term" value="C:cytoplasm"/>
    <property type="evidence" value="ECO:0007669"/>
    <property type="project" value="UniProtKB-SubCell"/>
</dbReference>